<reference evidence="2" key="1">
    <citation type="journal article" date="2019" name="Int. J. Syst. Evol. Microbiol.">
        <title>The Global Catalogue of Microorganisms (GCM) 10K type strain sequencing project: providing services to taxonomists for standard genome sequencing and annotation.</title>
        <authorList>
            <consortium name="The Broad Institute Genomics Platform"/>
            <consortium name="The Broad Institute Genome Sequencing Center for Infectious Disease"/>
            <person name="Wu L."/>
            <person name="Ma J."/>
        </authorList>
    </citation>
    <scope>NUCLEOTIDE SEQUENCE [LARGE SCALE GENOMIC DNA]</scope>
    <source>
        <strain evidence="2">CECT 8482</strain>
    </source>
</reference>
<dbReference type="SUPFAM" id="SSF103025">
    <property type="entry name" value="Folate-binding domain"/>
    <property type="match status" value="1"/>
</dbReference>
<accession>A0ABT8D1P7</accession>
<dbReference type="Gene3D" id="3.30.1360.120">
    <property type="entry name" value="Probable tRNA modification gtpase trme, domain 1"/>
    <property type="match status" value="1"/>
</dbReference>
<gene>
    <name evidence="1" type="ORF">QWZ10_01000</name>
</gene>
<proteinExistence type="predicted"/>
<protein>
    <submittedName>
        <fullName evidence="1">Uncharacterized protein</fullName>
    </submittedName>
</protein>
<dbReference type="Proteomes" id="UP001243846">
    <property type="component" value="Unassembled WGS sequence"/>
</dbReference>
<evidence type="ECO:0000313" key="2">
    <source>
        <dbReference type="Proteomes" id="UP001243846"/>
    </source>
</evidence>
<name>A0ABT8D1P7_9RHOB</name>
<evidence type="ECO:0000313" key="1">
    <source>
        <dbReference type="EMBL" id="MDN3710763.1"/>
    </source>
</evidence>
<comment type="caution">
    <text evidence="1">The sequence shown here is derived from an EMBL/GenBank/DDBJ whole genome shotgun (WGS) entry which is preliminary data.</text>
</comment>
<sequence>MSPDELLLVLPAAEVAGVMAALDAALAGDHALVVDVSDMRAVFDVSGARAGQVLAKLSPTDFAGLAEDALRRTRLGQVACGIWAVAGGYRVIGFRSVADYIAGVLSAAAKPGSQLDPR</sequence>
<organism evidence="1 2">
    <name type="scientific">Paracoccus cavernae</name>
    <dbReference type="NCBI Taxonomy" id="1571207"/>
    <lineage>
        <taxon>Bacteria</taxon>
        <taxon>Pseudomonadati</taxon>
        <taxon>Pseudomonadota</taxon>
        <taxon>Alphaproteobacteria</taxon>
        <taxon>Rhodobacterales</taxon>
        <taxon>Paracoccaceae</taxon>
        <taxon>Paracoccus</taxon>
    </lineage>
</organism>
<keyword evidence="2" id="KW-1185">Reference proteome</keyword>
<dbReference type="InterPro" id="IPR027266">
    <property type="entry name" value="TrmE/GcvT-like"/>
</dbReference>
<dbReference type="EMBL" id="JAUFRC010000001">
    <property type="protein sequence ID" value="MDN3710763.1"/>
    <property type="molecule type" value="Genomic_DNA"/>
</dbReference>